<dbReference type="GO" id="GO:0003723">
    <property type="term" value="F:RNA binding"/>
    <property type="evidence" value="ECO:0007669"/>
    <property type="project" value="InterPro"/>
</dbReference>
<dbReference type="PROSITE" id="PS00301">
    <property type="entry name" value="G_TR_1"/>
    <property type="match status" value="1"/>
</dbReference>
<keyword evidence="10" id="KW-0251">Elongation factor</keyword>
<evidence type="ECO:0000256" key="1">
    <source>
        <dbReference type="ARBA" id="ARBA00004496"/>
    </source>
</evidence>
<evidence type="ECO:0000256" key="3">
    <source>
        <dbReference type="ARBA" id="ARBA00022490"/>
    </source>
</evidence>
<dbReference type="InterPro" id="IPR015191">
    <property type="entry name" value="SelB_WHD4"/>
</dbReference>
<evidence type="ECO:0000256" key="5">
    <source>
        <dbReference type="ARBA" id="ARBA00022917"/>
    </source>
</evidence>
<evidence type="ECO:0000256" key="8">
    <source>
        <dbReference type="ARBA" id="ARBA00031615"/>
    </source>
</evidence>
<dbReference type="CDD" id="cd15491">
    <property type="entry name" value="selB_III"/>
    <property type="match status" value="1"/>
</dbReference>
<sequence>MNNIIIGTAGHIDHGKTALIKALTGKDTDWLKEEKKRGITIDLGFAYLPFEDGSYAGVIDVPGHEKFIKNMLAGVGGIDIVLLVVAADDGVMPQTREHLDILNLLEIKAGIVVITKCDLVDEDWLSLVKEDINSAVKGTFLEDAPLLSVSSHTGAGLDELKKAINTLAKSVQNKDIYKPWRLPVDRVFTIDGFGTVVTGTLVEGTLTEGDEALIYPSGLKSRVRNLQVHSNTVSKAYAGQRVAINLAGVRKTDLLRGDVVAEPGSLKNSTMADVKLSILKDAQRVVKNGSRVHFYHGTRDVLCKVVLLDADELKPGEQGFAQLRFAEEVAVKQGDHYIVRFYSPVETIGGGIIINGAPSKHHRNNRNVLESLAALESGSDTDRLLQEIREGAKSFKNMAVLKKDSGLDEKLFLQQLDSLAKEGRVFLMGDVPMDTMSLDELYEKAKKFLSSFHMKNPLKAGMKIDKYRATIAPGQKAAVGDAIIAYYKARNLLKTMGDMVSLPDYESRYSDEQIKLKKAIEAVYEKALFQPPEEAEVVAMFKNKDTEALLDVLIDEDVLVVGTEQLYFHKKAMEKAREVVESLVNHAPSFTLAEFRDATQSSRKYALIILDYLDRTKITKKVGDARVLLKQP</sequence>
<dbReference type="Pfam" id="PF00009">
    <property type="entry name" value="GTP_EFTU"/>
    <property type="match status" value="1"/>
</dbReference>
<dbReference type="InterPro" id="IPR004161">
    <property type="entry name" value="EFTu-like_2"/>
</dbReference>
<dbReference type="Gene3D" id="1.10.10.2770">
    <property type="match status" value="1"/>
</dbReference>
<dbReference type="InterPro" id="IPR036390">
    <property type="entry name" value="WH_DNA-bd_sf"/>
</dbReference>
<dbReference type="Gene3D" id="2.40.30.10">
    <property type="entry name" value="Translation factors"/>
    <property type="match status" value="2"/>
</dbReference>
<dbReference type="GO" id="GO:0005525">
    <property type="term" value="F:GTP binding"/>
    <property type="evidence" value="ECO:0007669"/>
    <property type="project" value="UniProtKB-KW"/>
</dbReference>
<evidence type="ECO:0000256" key="7">
    <source>
        <dbReference type="ARBA" id="ARBA00025526"/>
    </source>
</evidence>
<dbReference type="AlphaFoldDB" id="A0A7C7DCR1"/>
<name>A0A7C7DCR1_9FIRM</name>
<evidence type="ECO:0000256" key="6">
    <source>
        <dbReference type="ARBA" id="ARBA00023134"/>
    </source>
</evidence>
<accession>A0A7C7DCR1</accession>
<dbReference type="GO" id="GO:0001514">
    <property type="term" value="P:selenocysteine incorporation"/>
    <property type="evidence" value="ECO:0007669"/>
    <property type="project" value="InterPro"/>
</dbReference>
<evidence type="ECO:0000313" key="11">
    <source>
        <dbReference type="Proteomes" id="UP000553059"/>
    </source>
</evidence>
<dbReference type="Gene3D" id="3.40.50.300">
    <property type="entry name" value="P-loop containing nucleotide triphosphate hydrolases"/>
    <property type="match status" value="1"/>
</dbReference>
<dbReference type="PROSITE" id="PS51722">
    <property type="entry name" value="G_TR_2"/>
    <property type="match status" value="1"/>
</dbReference>
<dbReference type="InterPro" id="IPR050055">
    <property type="entry name" value="EF-Tu_GTPase"/>
</dbReference>
<dbReference type="GO" id="GO:0003924">
    <property type="term" value="F:GTPase activity"/>
    <property type="evidence" value="ECO:0007669"/>
    <property type="project" value="InterPro"/>
</dbReference>
<dbReference type="InterPro" id="IPR031157">
    <property type="entry name" value="G_TR_CS"/>
</dbReference>
<dbReference type="Proteomes" id="UP000553059">
    <property type="component" value="Unassembled WGS sequence"/>
</dbReference>
<dbReference type="FunFam" id="3.40.50.300:FF:001064">
    <property type="entry name" value="Selenocysteine-specific translation elongation factor"/>
    <property type="match status" value="1"/>
</dbReference>
<dbReference type="InterPro" id="IPR009001">
    <property type="entry name" value="Transl_elong_EF1A/Init_IF2_C"/>
</dbReference>
<evidence type="ECO:0000259" key="9">
    <source>
        <dbReference type="PROSITE" id="PS51722"/>
    </source>
</evidence>
<dbReference type="CDD" id="cd03696">
    <property type="entry name" value="SelB_II"/>
    <property type="match status" value="1"/>
</dbReference>
<dbReference type="Pfam" id="PF09107">
    <property type="entry name" value="WHD_3rd_SelB"/>
    <property type="match status" value="1"/>
</dbReference>
<dbReference type="InterPro" id="IPR036388">
    <property type="entry name" value="WH-like_DNA-bd_sf"/>
</dbReference>
<dbReference type="Pfam" id="PF25461">
    <property type="entry name" value="Beta-barrel_SelB"/>
    <property type="match status" value="1"/>
</dbReference>
<dbReference type="NCBIfam" id="TIGR00231">
    <property type="entry name" value="small_GTP"/>
    <property type="match status" value="1"/>
</dbReference>
<gene>
    <name evidence="10" type="primary">selB</name>
    <name evidence="10" type="ORF">GX523_19850</name>
</gene>
<dbReference type="SUPFAM" id="SSF46785">
    <property type="entry name" value="Winged helix' DNA-binding domain"/>
    <property type="match status" value="2"/>
</dbReference>
<protein>
    <recommendedName>
        <fullName evidence="2">Selenocysteine-specific elongation factor</fullName>
    </recommendedName>
    <alternativeName>
        <fullName evidence="8">SelB translation factor</fullName>
    </alternativeName>
</protein>
<keyword evidence="3" id="KW-0963">Cytoplasm</keyword>
<keyword evidence="6" id="KW-0342">GTP-binding</keyword>
<dbReference type="InterPro" id="IPR009000">
    <property type="entry name" value="Transl_B-barrel_sf"/>
</dbReference>
<dbReference type="Pfam" id="PF09106">
    <property type="entry name" value="WHD_2nd_SelB"/>
    <property type="match status" value="1"/>
</dbReference>
<dbReference type="InterPro" id="IPR004535">
    <property type="entry name" value="Transl_elong_SelB"/>
</dbReference>
<dbReference type="InterPro" id="IPR015190">
    <property type="entry name" value="Elong_fac_SelB-wing-hlx_typ-2"/>
</dbReference>
<comment type="function">
    <text evidence="7">Translation factor necessary for the incorporation of selenocysteine into proteins. It probably replaces EF-Tu for the insertion of selenocysteine directed by the UGA codon. SelB binds GTP and GDP.</text>
</comment>
<organism evidence="10 11">
    <name type="scientific">Desulfitobacterium dehalogenans</name>
    <dbReference type="NCBI Taxonomy" id="36854"/>
    <lineage>
        <taxon>Bacteria</taxon>
        <taxon>Bacillati</taxon>
        <taxon>Bacillota</taxon>
        <taxon>Clostridia</taxon>
        <taxon>Eubacteriales</taxon>
        <taxon>Desulfitobacteriaceae</taxon>
        <taxon>Desulfitobacterium</taxon>
    </lineage>
</organism>
<feature type="domain" description="Tr-type G" evidence="9">
    <location>
        <begin position="1"/>
        <end position="172"/>
    </location>
</feature>
<comment type="subcellular location">
    <subcellularLocation>
        <location evidence="1">Cytoplasm</location>
    </subcellularLocation>
</comment>
<dbReference type="CDD" id="cd04171">
    <property type="entry name" value="SelB"/>
    <property type="match status" value="1"/>
</dbReference>
<evidence type="ECO:0000313" key="10">
    <source>
        <dbReference type="EMBL" id="HHY28958.1"/>
    </source>
</evidence>
<evidence type="ECO:0000256" key="2">
    <source>
        <dbReference type="ARBA" id="ARBA00015953"/>
    </source>
</evidence>
<dbReference type="GO" id="GO:0005829">
    <property type="term" value="C:cytosol"/>
    <property type="evidence" value="ECO:0007669"/>
    <property type="project" value="TreeGrafter"/>
</dbReference>
<reference evidence="10 11" key="1">
    <citation type="journal article" date="2020" name="Biotechnol. Biofuels">
        <title>New insights from the biogas microbiome by comprehensive genome-resolved metagenomics of nearly 1600 species originating from multiple anaerobic digesters.</title>
        <authorList>
            <person name="Campanaro S."/>
            <person name="Treu L."/>
            <person name="Rodriguez-R L.M."/>
            <person name="Kovalovszki A."/>
            <person name="Ziels R.M."/>
            <person name="Maus I."/>
            <person name="Zhu X."/>
            <person name="Kougias P.G."/>
            <person name="Basile A."/>
            <person name="Luo G."/>
            <person name="Schluter A."/>
            <person name="Konstantinidis K.T."/>
            <person name="Angelidaki I."/>
        </authorList>
    </citation>
    <scope>NUCLEOTIDE SEQUENCE [LARGE SCALE GENOMIC DNA]</scope>
    <source>
        <strain evidence="10">AS05jafATM_4</strain>
    </source>
</reference>
<dbReference type="PRINTS" id="PR00315">
    <property type="entry name" value="ELONGATNFCT"/>
</dbReference>
<dbReference type="PANTHER" id="PTHR43721">
    <property type="entry name" value="ELONGATION FACTOR TU-RELATED"/>
    <property type="match status" value="1"/>
</dbReference>
<dbReference type="SUPFAM" id="SSF50447">
    <property type="entry name" value="Translation proteins"/>
    <property type="match status" value="1"/>
</dbReference>
<dbReference type="InterPro" id="IPR005225">
    <property type="entry name" value="Small_GTP-bd"/>
</dbReference>
<dbReference type="NCBIfam" id="TIGR00475">
    <property type="entry name" value="selB"/>
    <property type="match status" value="1"/>
</dbReference>
<dbReference type="Gene3D" id="1.10.10.10">
    <property type="entry name" value="Winged helix-like DNA-binding domain superfamily/Winged helix DNA-binding domain"/>
    <property type="match status" value="1"/>
</dbReference>
<proteinExistence type="predicted"/>
<dbReference type="GO" id="GO:0003746">
    <property type="term" value="F:translation elongation factor activity"/>
    <property type="evidence" value="ECO:0007669"/>
    <property type="project" value="UniProtKB-KW"/>
</dbReference>
<dbReference type="SUPFAM" id="SSF52540">
    <property type="entry name" value="P-loop containing nucleoside triphosphate hydrolases"/>
    <property type="match status" value="1"/>
</dbReference>
<keyword evidence="4" id="KW-0547">Nucleotide-binding</keyword>
<dbReference type="InterPro" id="IPR000795">
    <property type="entry name" value="T_Tr_GTP-bd_dom"/>
</dbReference>
<dbReference type="InterPro" id="IPR057335">
    <property type="entry name" value="Beta-barrel_SelB"/>
</dbReference>
<dbReference type="InterPro" id="IPR027417">
    <property type="entry name" value="P-loop_NTPase"/>
</dbReference>
<comment type="caution">
    <text evidence="10">The sequence shown here is derived from an EMBL/GenBank/DDBJ whole genome shotgun (WGS) entry which is preliminary data.</text>
</comment>
<dbReference type="SUPFAM" id="SSF50465">
    <property type="entry name" value="EF-Tu/eEF-1alpha/eIF2-gamma C-terminal domain"/>
    <property type="match status" value="1"/>
</dbReference>
<evidence type="ECO:0000256" key="4">
    <source>
        <dbReference type="ARBA" id="ARBA00022741"/>
    </source>
</evidence>
<keyword evidence="5" id="KW-0648">Protein biosynthesis</keyword>
<dbReference type="Pfam" id="PF03144">
    <property type="entry name" value="GTP_EFTU_D2"/>
    <property type="match status" value="1"/>
</dbReference>
<dbReference type="EMBL" id="DUTF01000417">
    <property type="protein sequence ID" value="HHY28958.1"/>
    <property type="molecule type" value="Genomic_DNA"/>
</dbReference>
<dbReference type="PANTHER" id="PTHR43721:SF22">
    <property type="entry name" value="ELONGATION FACTOR TU, MITOCHONDRIAL"/>
    <property type="match status" value="1"/>
</dbReference>